<dbReference type="SUPFAM" id="SSF55811">
    <property type="entry name" value="Nudix"/>
    <property type="match status" value="1"/>
</dbReference>
<feature type="compositionally biased region" description="Basic and acidic residues" evidence="3">
    <location>
        <begin position="1"/>
        <end position="13"/>
    </location>
</feature>
<dbReference type="PROSITE" id="PS51462">
    <property type="entry name" value="NUDIX"/>
    <property type="match status" value="1"/>
</dbReference>
<accession>A0ABU2DNH3</accession>
<evidence type="ECO:0000259" key="4">
    <source>
        <dbReference type="PROSITE" id="PS51462"/>
    </source>
</evidence>
<dbReference type="Pfam" id="PF00293">
    <property type="entry name" value="NUDIX"/>
    <property type="match status" value="1"/>
</dbReference>
<dbReference type="PANTHER" id="PTHR43046">
    <property type="entry name" value="GDP-MANNOSE MANNOSYL HYDROLASE"/>
    <property type="match status" value="1"/>
</dbReference>
<dbReference type="InterPro" id="IPR000086">
    <property type="entry name" value="NUDIX_hydrolase_dom"/>
</dbReference>
<protein>
    <submittedName>
        <fullName evidence="5">NUDIX domain-containing protein</fullName>
    </submittedName>
</protein>
<dbReference type="Proteomes" id="UP001251870">
    <property type="component" value="Unassembled WGS sequence"/>
</dbReference>
<name>A0ABU2DNH3_9MICC</name>
<dbReference type="CDD" id="cd04690">
    <property type="entry name" value="NUDIX_Hydrolase"/>
    <property type="match status" value="1"/>
</dbReference>
<dbReference type="InterPro" id="IPR015797">
    <property type="entry name" value="NUDIX_hydrolase-like_dom_sf"/>
</dbReference>
<evidence type="ECO:0000256" key="2">
    <source>
        <dbReference type="ARBA" id="ARBA00022801"/>
    </source>
</evidence>
<reference evidence="5 6" key="1">
    <citation type="submission" date="2023-09" db="EMBL/GenBank/DDBJ databases">
        <title>Description of three actinobacteria isolated from air of manufacturing shop in a pharmaceutical factory.</title>
        <authorList>
            <person name="Zhang D.-F."/>
        </authorList>
    </citation>
    <scope>NUCLEOTIDE SEQUENCE [LARGE SCALE GENOMIC DNA]</scope>
    <source>
        <strain evidence="5 6">LY-0111</strain>
    </source>
</reference>
<evidence type="ECO:0000256" key="3">
    <source>
        <dbReference type="SAM" id="MobiDB-lite"/>
    </source>
</evidence>
<evidence type="ECO:0000313" key="5">
    <source>
        <dbReference type="EMBL" id="MDR8018050.1"/>
    </source>
</evidence>
<feature type="region of interest" description="Disordered" evidence="3">
    <location>
        <begin position="1"/>
        <end position="21"/>
    </location>
</feature>
<comment type="caution">
    <text evidence="5">The sequence shown here is derived from an EMBL/GenBank/DDBJ whole genome shotgun (WGS) entry which is preliminary data.</text>
</comment>
<sequence>MDDTQYRPDRDDGFQEEADEAPVATGALIRVAAVVLRDEQGRVLTVRKSGTRRFMQPGGKPEPGEGAVDAGIRECHEELGLRLKAGQLDHMGTFRAAAAHEPGHVVEAEVFCSTERLTESPQPRAEIAEIRWVEPDEGLPRDEYADLFLDHIIPALRRST</sequence>
<keyword evidence="2" id="KW-0378">Hydrolase</keyword>
<organism evidence="5 6">
    <name type="scientific">Nesterenkonia aerolata</name>
    <dbReference type="NCBI Taxonomy" id="3074079"/>
    <lineage>
        <taxon>Bacteria</taxon>
        <taxon>Bacillati</taxon>
        <taxon>Actinomycetota</taxon>
        <taxon>Actinomycetes</taxon>
        <taxon>Micrococcales</taxon>
        <taxon>Micrococcaceae</taxon>
        <taxon>Nesterenkonia</taxon>
    </lineage>
</organism>
<gene>
    <name evidence="5" type="ORF">RIL96_00520</name>
</gene>
<proteinExistence type="predicted"/>
<dbReference type="PANTHER" id="PTHR43046:SF2">
    <property type="entry name" value="8-OXO-DGTP DIPHOSPHATASE-RELATED"/>
    <property type="match status" value="1"/>
</dbReference>
<evidence type="ECO:0000256" key="1">
    <source>
        <dbReference type="ARBA" id="ARBA00001946"/>
    </source>
</evidence>
<dbReference type="EMBL" id="JAVKGR010000001">
    <property type="protein sequence ID" value="MDR8018050.1"/>
    <property type="molecule type" value="Genomic_DNA"/>
</dbReference>
<dbReference type="Gene3D" id="3.90.79.10">
    <property type="entry name" value="Nucleoside Triphosphate Pyrophosphohydrolase"/>
    <property type="match status" value="1"/>
</dbReference>
<comment type="cofactor">
    <cofactor evidence="1">
        <name>Mg(2+)</name>
        <dbReference type="ChEBI" id="CHEBI:18420"/>
    </cofactor>
</comment>
<dbReference type="RefSeq" id="WP_310547042.1">
    <property type="nucleotide sequence ID" value="NZ_JAVKGR010000001.1"/>
</dbReference>
<keyword evidence="6" id="KW-1185">Reference proteome</keyword>
<feature type="domain" description="Nudix hydrolase" evidence="4">
    <location>
        <begin position="27"/>
        <end position="158"/>
    </location>
</feature>
<evidence type="ECO:0000313" key="6">
    <source>
        <dbReference type="Proteomes" id="UP001251870"/>
    </source>
</evidence>